<evidence type="ECO:0000313" key="3">
    <source>
        <dbReference type="Proteomes" id="UP000465035"/>
    </source>
</evidence>
<reference evidence="2 3" key="1">
    <citation type="submission" date="2019-12" db="EMBL/GenBank/DDBJ databases">
        <title>Lactobacillus hilgardii FLUB.</title>
        <authorList>
            <person name="Gustaw K."/>
        </authorList>
    </citation>
    <scope>NUCLEOTIDE SEQUENCE [LARGE SCALE GENOMIC DNA]</scope>
    <source>
        <strain evidence="2 3">FLUB</strain>
    </source>
</reference>
<proteinExistence type="predicted"/>
<dbReference type="GO" id="GO:0005975">
    <property type="term" value="P:carbohydrate metabolic process"/>
    <property type="evidence" value="ECO:0007669"/>
    <property type="project" value="InterPro"/>
</dbReference>
<dbReference type="Pfam" id="PF07944">
    <property type="entry name" value="Beta-AFase-like_GH127_cat"/>
    <property type="match status" value="1"/>
</dbReference>
<gene>
    <name evidence="2" type="ORF">GQR93_05145</name>
</gene>
<dbReference type="EMBL" id="CP047121">
    <property type="protein sequence ID" value="QHB51647.1"/>
    <property type="molecule type" value="Genomic_DNA"/>
</dbReference>
<dbReference type="SUPFAM" id="SSF48208">
    <property type="entry name" value="Six-hairpin glycosidases"/>
    <property type="match status" value="1"/>
</dbReference>
<dbReference type="GeneID" id="69057738"/>
<dbReference type="InterPro" id="IPR012878">
    <property type="entry name" value="Beta-AFase-like_GH127_cat"/>
</dbReference>
<organism evidence="2 3">
    <name type="scientific">Lentilactobacillus hilgardii</name>
    <name type="common">Lactobacillus hilgardii</name>
    <dbReference type="NCBI Taxonomy" id="1588"/>
    <lineage>
        <taxon>Bacteria</taxon>
        <taxon>Bacillati</taxon>
        <taxon>Bacillota</taxon>
        <taxon>Bacilli</taxon>
        <taxon>Lactobacillales</taxon>
        <taxon>Lactobacillaceae</taxon>
        <taxon>Lentilactobacillus</taxon>
    </lineage>
</organism>
<name>A0A6P1E3B8_LENHI</name>
<feature type="domain" description="Non-reducing end beta-L-arabinofuranosidase-like GH127 catalytic" evidence="1">
    <location>
        <begin position="10"/>
        <end position="235"/>
    </location>
</feature>
<accession>A0A6P1E3B8</accession>
<evidence type="ECO:0000313" key="2">
    <source>
        <dbReference type="EMBL" id="QHB51647.1"/>
    </source>
</evidence>
<dbReference type="AlphaFoldDB" id="A0A6P1E3B8"/>
<protein>
    <submittedName>
        <fullName evidence="2">Acetyl-CoA carboxylase biotin carboxyl carrier protein subunit</fullName>
    </submittedName>
</protein>
<sequence length="619" mass="71231">MYQRVSRLDDPKYMLKVEYGGMNDALYHLFSITKDERHLTAATYFDEVELFKDLAAAKDVLPGKHANTTIPKLLGAIRRYEIFDDPQMAGQYLYEKDQKQLPIYLKAAENFWRIVINHHTYATGGNSQSEHFHDPNQLYHDAVIEDGATTCETCNTHNMLKLSRELFRVTGDKKYLDYYDRTYSNAILGSQNPKTGMMTYFQPMAAGYRKVFNRPYDEFWCCTGTGIESFTKLGDSYYFKEGQTLYATGYFSNQLSLPKENLKLDMQVDRKVGAVKLTVSKLIDNKTSEPLNVKFRHPDWSHGRLSVKKNQKTQPNNETFGFVEVKKLVPGDVIEINLSMTLTVGSTPDNQQYISLKYGPYVLAGKLDRYQMDSDRPNGILVRISTLNQTATSTLTAHMDWPSWQKKAHADYQLQTENERYLVKVGLPGVDEKIEFVPYYQVYDQRYGVYFQWQQAGSLAAKQRQEKLAAIEAYQNRIVDQLTNFDQNNWEFNKHLQAKNSEVGNAYGRRFRQAGVTGYFSYRFDIKKAQPKMHMILIFNKSDDGKLLATHIGNDPDNQFQSQIVVDSSNAKSVDKDGFFELEIELPKDIYLDQPSLKICFSGLQDTSARLFGIQFLNA</sequence>
<dbReference type="InterPro" id="IPR008928">
    <property type="entry name" value="6-hairpin_glycosidase_sf"/>
</dbReference>
<dbReference type="Proteomes" id="UP000465035">
    <property type="component" value="Chromosome"/>
</dbReference>
<evidence type="ECO:0000259" key="1">
    <source>
        <dbReference type="Pfam" id="PF07944"/>
    </source>
</evidence>
<dbReference type="PANTHER" id="PTHR31151:SF0">
    <property type="entry name" value="PROLINE-TRNA LIGASE (DUF1680)"/>
    <property type="match status" value="1"/>
</dbReference>
<dbReference type="SMR" id="A0A6P1E3B8"/>
<dbReference type="PANTHER" id="PTHR31151">
    <property type="entry name" value="PROLINE-TRNA LIGASE (DUF1680)"/>
    <property type="match status" value="1"/>
</dbReference>
<dbReference type="RefSeq" id="WP_159298714.1">
    <property type="nucleotide sequence ID" value="NZ_CABKOL010000106.1"/>
</dbReference>